<dbReference type="AlphaFoldDB" id="A0AAP0B9Y5"/>
<dbReference type="GO" id="GO:0046930">
    <property type="term" value="C:pore complex"/>
    <property type="evidence" value="ECO:0007669"/>
    <property type="project" value="UniProtKB-KW"/>
</dbReference>
<evidence type="ECO:0000256" key="2">
    <source>
        <dbReference type="ARBA" id="ARBA00009624"/>
    </source>
</evidence>
<dbReference type="Gene3D" id="2.40.160.10">
    <property type="entry name" value="Porin"/>
    <property type="match status" value="1"/>
</dbReference>
<evidence type="ECO:0000256" key="3">
    <source>
        <dbReference type="ARBA" id="ARBA00022448"/>
    </source>
</evidence>
<dbReference type="EMBL" id="JBBWWQ010000012">
    <property type="protein sequence ID" value="KAK8934358.1"/>
    <property type="molecule type" value="Genomic_DNA"/>
</dbReference>
<dbReference type="GO" id="GO:0008308">
    <property type="term" value="F:voltage-gated monoatomic anion channel activity"/>
    <property type="evidence" value="ECO:0007669"/>
    <property type="project" value="InterPro"/>
</dbReference>
<keyword evidence="4" id="KW-1134">Transmembrane beta strand</keyword>
<name>A0AAP0B9Y5_9ASPA</name>
<dbReference type="PANTHER" id="PTHR11743">
    <property type="entry name" value="VOLTAGE-DEPENDENT ANION-SELECTIVE CHANNEL"/>
    <property type="match status" value="1"/>
</dbReference>
<comment type="similarity">
    <text evidence="2">Belongs to the eukaryotic mitochondrial porin (TC 1.B.8.1) family.</text>
</comment>
<comment type="caution">
    <text evidence="9">The sequence shown here is derived from an EMBL/GenBank/DDBJ whole genome shotgun (WGS) entry which is preliminary data.</text>
</comment>
<evidence type="ECO:0000256" key="8">
    <source>
        <dbReference type="ARBA" id="ARBA00023136"/>
    </source>
</evidence>
<dbReference type="InterPro" id="IPR001925">
    <property type="entry name" value="Porin_Euk"/>
</dbReference>
<dbReference type="CDD" id="cd07306">
    <property type="entry name" value="Porin3_VDAC"/>
    <property type="match status" value="1"/>
</dbReference>
<evidence type="ECO:0000256" key="6">
    <source>
        <dbReference type="ARBA" id="ARBA00023065"/>
    </source>
</evidence>
<dbReference type="GO" id="GO:0015288">
    <property type="term" value="F:porin activity"/>
    <property type="evidence" value="ECO:0007669"/>
    <property type="project" value="UniProtKB-KW"/>
</dbReference>
<dbReference type="GO" id="GO:0005741">
    <property type="term" value="C:mitochondrial outer membrane"/>
    <property type="evidence" value="ECO:0007669"/>
    <property type="project" value="InterPro"/>
</dbReference>
<gene>
    <name evidence="9" type="primary">VDAC6</name>
    <name evidence="9" type="ORF">KSP39_PZI014647</name>
</gene>
<organism evidence="9 10">
    <name type="scientific">Platanthera zijinensis</name>
    <dbReference type="NCBI Taxonomy" id="2320716"/>
    <lineage>
        <taxon>Eukaryota</taxon>
        <taxon>Viridiplantae</taxon>
        <taxon>Streptophyta</taxon>
        <taxon>Embryophyta</taxon>
        <taxon>Tracheophyta</taxon>
        <taxon>Spermatophyta</taxon>
        <taxon>Magnoliopsida</taxon>
        <taxon>Liliopsida</taxon>
        <taxon>Asparagales</taxon>
        <taxon>Orchidaceae</taxon>
        <taxon>Orchidoideae</taxon>
        <taxon>Orchideae</taxon>
        <taxon>Orchidinae</taxon>
        <taxon>Platanthera</taxon>
    </lineage>
</organism>
<keyword evidence="6" id="KW-0406">Ion transport</keyword>
<reference evidence="9 10" key="1">
    <citation type="journal article" date="2022" name="Nat. Plants">
        <title>Genomes of leafy and leafless Platanthera orchids illuminate the evolution of mycoheterotrophy.</title>
        <authorList>
            <person name="Li M.H."/>
            <person name="Liu K.W."/>
            <person name="Li Z."/>
            <person name="Lu H.C."/>
            <person name="Ye Q.L."/>
            <person name="Zhang D."/>
            <person name="Wang J.Y."/>
            <person name="Li Y.F."/>
            <person name="Zhong Z.M."/>
            <person name="Liu X."/>
            <person name="Yu X."/>
            <person name="Liu D.K."/>
            <person name="Tu X.D."/>
            <person name="Liu B."/>
            <person name="Hao Y."/>
            <person name="Liao X.Y."/>
            <person name="Jiang Y.T."/>
            <person name="Sun W.H."/>
            <person name="Chen J."/>
            <person name="Chen Y.Q."/>
            <person name="Ai Y."/>
            <person name="Zhai J.W."/>
            <person name="Wu S.S."/>
            <person name="Zhou Z."/>
            <person name="Hsiao Y.Y."/>
            <person name="Wu W.L."/>
            <person name="Chen Y.Y."/>
            <person name="Lin Y.F."/>
            <person name="Hsu J.L."/>
            <person name="Li C.Y."/>
            <person name="Wang Z.W."/>
            <person name="Zhao X."/>
            <person name="Zhong W.Y."/>
            <person name="Ma X.K."/>
            <person name="Ma L."/>
            <person name="Huang J."/>
            <person name="Chen G.Z."/>
            <person name="Huang M.Z."/>
            <person name="Huang L."/>
            <person name="Peng D.H."/>
            <person name="Luo Y.B."/>
            <person name="Zou S.Q."/>
            <person name="Chen S.P."/>
            <person name="Lan S."/>
            <person name="Tsai W.C."/>
            <person name="Van de Peer Y."/>
            <person name="Liu Z.J."/>
        </authorList>
    </citation>
    <scope>NUCLEOTIDE SEQUENCE [LARGE SCALE GENOMIC DNA]</scope>
    <source>
        <strain evidence="9">Lor287</strain>
    </source>
</reference>
<keyword evidence="7" id="KW-0626">Porin</keyword>
<dbReference type="PANTHER" id="PTHR11743:SF27">
    <property type="entry name" value="MITOCHONDRIAL OUTER MEMBRANE PROTEIN PORIN 4"/>
    <property type="match status" value="1"/>
</dbReference>
<proteinExistence type="inferred from homology"/>
<comment type="subcellular location">
    <subcellularLocation>
        <location evidence="1">Membrane</location>
    </subcellularLocation>
</comment>
<keyword evidence="10" id="KW-1185">Reference proteome</keyword>
<evidence type="ECO:0000313" key="9">
    <source>
        <dbReference type="EMBL" id="KAK8934358.1"/>
    </source>
</evidence>
<protein>
    <submittedName>
        <fullName evidence="9">Mitochondrial outer membrane protein porin 6</fullName>
    </submittedName>
</protein>
<evidence type="ECO:0000313" key="10">
    <source>
        <dbReference type="Proteomes" id="UP001418222"/>
    </source>
</evidence>
<dbReference type="FunFam" id="2.40.160.10:FF:000003">
    <property type="entry name" value="Outer mitochondrial membrane protein porin"/>
    <property type="match status" value="1"/>
</dbReference>
<keyword evidence="5" id="KW-0812">Transmembrane</keyword>
<sequence length="277" mass="30214">MGDSGPYPFSNIGRNARDLLTKDYYYNHKFLWSTESASGLRITATGIQSDEAFIGDINTHYRSGKTTVDVKVDTNFNVSTTVKVRNIVPGAKATFCFRIPDQKSGKLDVRYLHDHFAVNSSIGMNTNPVLELAASIGSRKLCGGAEVGFNSTSATFTKCNVGIGFNQHDFSAAVVLADKGETVKASYVQFLDPKNRSAVAAEMIHRLETSENSFTFGASHAPDCRTLVKARFGDDGKAAVLCRREWRPKSLLTLSAEYDFKAPVSPSRLGLVLALKP</sequence>
<accession>A0AAP0B9Y5</accession>
<evidence type="ECO:0000256" key="1">
    <source>
        <dbReference type="ARBA" id="ARBA00004370"/>
    </source>
</evidence>
<evidence type="ECO:0000256" key="5">
    <source>
        <dbReference type="ARBA" id="ARBA00022692"/>
    </source>
</evidence>
<dbReference type="InterPro" id="IPR023614">
    <property type="entry name" value="Porin_dom_sf"/>
</dbReference>
<evidence type="ECO:0000256" key="7">
    <source>
        <dbReference type="ARBA" id="ARBA00023114"/>
    </source>
</evidence>
<keyword evidence="8" id="KW-0472">Membrane</keyword>
<dbReference type="Proteomes" id="UP001418222">
    <property type="component" value="Unassembled WGS sequence"/>
</dbReference>
<dbReference type="Pfam" id="PF01459">
    <property type="entry name" value="Porin_3"/>
    <property type="match status" value="1"/>
</dbReference>
<keyword evidence="3" id="KW-0813">Transport</keyword>
<evidence type="ECO:0000256" key="4">
    <source>
        <dbReference type="ARBA" id="ARBA00022452"/>
    </source>
</evidence>
<dbReference type="InterPro" id="IPR027246">
    <property type="entry name" value="Porin_Euk/Tom40"/>
</dbReference>